<evidence type="ECO:0000313" key="3">
    <source>
        <dbReference type="Proteomes" id="UP001499951"/>
    </source>
</evidence>
<gene>
    <name evidence="2" type="ORF">GCM10008942_07060</name>
</gene>
<evidence type="ECO:0000259" key="1">
    <source>
        <dbReference type="Pfam" id="PF00534"/>
    </source>
</evidence>
<dbReference type="InterPro" id="IPR050194">
    <property type="entry name" value="Glycosyltransferase_grp1"/>
</dbReference>
<proteinExistence type="predicted"/>
<evidence type="ECO:0000313" key="2">
    <source>
        <dbReference type="EMBL" id="GAA0561230.1"/>
    </source>
</evidence>
<feature type="domain" description="Glycosyl transferase family 1" evidence="1">
    <location>
        <begin position="172"/>
        <end position="314"/>
    </location>
</feature>
<dbReference type="Gene3D" id="3.40.50.2000">
    <property type="entry name" value="Glycogen Phosphorylase B"/>
    <property type="match status" value="2"/>
</dbReference>
<dbReference type="RefSeq" id="WP_166932031.1">
    <property type="nucleotide sequence ID" value="NZ_BAAADD010000002.1"/>
</dbReference>
<dbReference type="InterPro" id="IPR001296">
    <property type="entry name" value="Glyco_trans_1"/>
</dbReference>
<dbReference type="EMBL" id="BAAADD010000002">
    <property type="protein sequence ID" value="GAA0561230.1"/>
    <property type="molecule type" value="Genomic_DNA"/>
</dbReference>
<dbReference type="SUPFAM" id="SSF53756">
    <property type="entry name" value="UDP-Glycosyltransferase/glycogen phosphorylase"/>
    <property type="match status" value="1"/>
</dbReference>
<dbReference type="PANTHER" id="PTHR45947">
    <property type="entry name" value="SULFOQUINOVOSYL TRANSFERASE SQD2"/>
    <property type="match status" value="1"/>
</dbReference>
<dbReference type="CDD" id="cd03801">
    <property type="entry name" value="GT4_PimA-like"/>
    <property type="match status" value="1"/>
</dbReference>
<accession>A0ABN1E973</accession>
<dbReference type="Proteomes" id="UP001499951">
    <property type="component" value="Unassembled WGS sequence"/>
</dbReference>
<reference evidence="2 3" key="1">
    <citation type="journal article" date="2019" name="Int. J. Syst. Evol. Microbiol.">
        <title>The Global Catalogue of Microorganisms (GCM) 10K type strain sequencing project: providing services to taxonomists for standard genome sequencing and annotation.</title>
        <authorList>
            <consortium name="The Broad Institute Genomics Platform"/>
            <consortium name="The Broad Institute Genome Sequencing Center for Infectious Disease"/>
            <person name="Wu L."/>
            <person name="Ma J."/>
        </authorList>
    </citation>
    <scope>NUCLEOTIDE SEQUENCE [LARGE SCALE GENOMIC DNA]</scope>
    <source>
        <strain evidence="2 3">JCM 15089</strain>
    </source>
</reference>
<organism evidence="2 3">
    <name type="scientific">Rhizomicrobium electricum</name>
    <dbReference type="NCBI Taxonomy" id="480070"/>
    <lineage>
        <taxon>Bacteria</taxon>
        <taxon>Pseudomonadati</taxon>
        <taxon>Pseudomonadota</taxon>
        <taxon>Alphaproteobacteria</taxon>
        <taxon>Micropepsales</taxon>
        <taxon>Micropepsaceae</taxon>
        <taxon>Rhizomicrobium</taxon>
    </lineage>
</organism>
<dbReference type="PANTHER" id="PTHR45947:SF3">
    <property type="entry name" value="SULFOQUINOVOSYL TRANSFERASE SQD2"/>
    <property type="match status" value="1"/>
</dbReference>
<dbReference type="Pfam" id="PF00534">
    <property type="entry name" value="Glycos_transf_1"/>
    <property type="match status" value="1"/>
</dbReference>
<protein>
    <recommendedName>
        <fullName evidence="1">Glycosyl transferase family 1 domain-containing protein</fullName>
    </recommendedName>
</protein>
<sequence length="364" mass="39648">MSTAPVSVQNHRILIAGGHSRACGGLEAFISRARDCLHIDSHVFTDTPGYEGVGVRDWLRAMGRFVRQARSHDVIWIHYGSAFDLAYLVLAKVLGKTAVVTPHLGTTWRAMRSTVLRTLTNRILCLADAIFTLHETQPQVLQFPASVTRRCTAMGTFLPKSLLEHESAAHAPGMPLKLVHVARLSVEKGSFAFLEVCETLRRRGIAIEGTIIGQASTEVRAQLTAIVEQRKLPVVLIDALPQDAFLDLFRRQDVLVNLSLQDAYPLTVIEALLCGVAPVCSALPGTRELAADAPVISLVEGQDAEAAADRIASIDWSALPRGGAVMRQKFHWAGLERRYRERFAALSAHGSSVSTHPSVQASVS</sequence>
<comment type="caution">
    <text evidence="2">The sequence shown here is derived from an EMBL/GenBank/DDBJ whole genome shotgun (WGS) entry which is preliminary data.</text>
</comment>
<name>A0ABN1E973_9PROT</name>
<keyword evidence="3" id="KW-1185">Reference proteome</keyword>